<dbReference type="SUPFAM" id="SSF48452">
    <property type="entry name" value="TPR-like"/>
    <property type="match status" value="1"/>
</dbReference>
<evidence type="ECO:0000256" key="4">
    <source>
        <dbReference type="ARBA" id="ARBA00023136"/>
    </source>
</evidence>
<dbReference type="InterPro" id="IPR033985">
    <property type="entry name" value="SusD-like_N"/>
</dbReference>
<dbReference type="InterPro" id="IPR012944">
    <property type="entry name" value="SusD_RagB_dom"/>
</dbReference>
<dbReference type="RefSeq" id="WP_189568325.1">
    <property type="nucleotide sequence ID" value="NZ_BMXF01000007.1"/>
</dbReference>
<keyword evidence="9" id="KW-1185">Reference proteome</keyword>
<evidence type="ECO:0000259" key="6">
    <source>
        <dbReference type="Pfam" id="PF07980"/>
    </source>
</evidence>
<feature type="domain" description="RagB/SusD" evidence="6">
    <location>
        <begin position="336"/>
        <end position="496"/>
    </location>
</feature>
<evidence type="ECO:0000259" key="7">
    <source>
        <dbReference type="Pfam" id="PF14322"/>
    </source>
</evidence>
<dbReference type="Pfam" id="PF07980">
    <property type="entry name" value="SusD_RagB"/>
    <property type="match status" value="1"/>
</dbReference>
<evidence type="ECO:0000256" key="2">
    <source>
        <dbReference type="ARBA" id="ARBA00006275"/>
    </source>
</evidence>
<dbReference type="PROSITE" id="PS51257">
    <property type="entry name" value="PROKAR_LIPOPROTEIN"/>
    <property type="match status" value="1"/>
</dbReference>
<gene>
    <name evidence="8" type="ORF">GCM10007390_47850</name>
</gene>
<proteinExistence type="inferred from homology"/>
<comment type="caution">
    <text evidence="8">The sequence shown here is derived from an EMBL/GenBank/DDBJ whole genome shotgun (WGS) entry which is preliminary data.</text>
</comment>
<dbReference type="Pfam" id="PF14322">
    <property type="entry name" value="SusD-like_3"/>
    <property type="match status" value="1"/>
</dbReference>
<dbReference type="Gene3D" id="1.25.40.390">
    <property type="match status" value="1"/>
</dbReference>
<evidence type="ECO:0000256" key="3">
    <source>
        <dbReference type="ARBA" id="ARBA00022729"/>
    </source>
</evidence>
<evidence type="ECO:0008006" key="10">
    <source>
        <dbReference type="Google" id="ProtNLM"/>
    </source>
</evidence>
<organism evidence="8 9">
    <name type="scientific">Persicitalea jodogahamensis</name>
    <dbReference type="NCBI Taxonomy" id="402147"/>
    <lineage>
        <taxon>Bacteria</taxon>
        <taxon>Pseudomonadati</taxon>
        <taxon>Bacteroidota</taxon>
        <taxon>Cytophagia</taxon>
        <taxon>Cytophagales</taxon>
        <taxon>Spirosomataceae</taxon>
        <taxon>Persicitalea</taxon>
    </lineage>
</organism>
<accession>A0A8J3DDP1</accession>
<dbReference type="InterPro" id="IPR011990">
    <property type="entry name" value="TPR-like_helical_dom_sf"/>
</dbReference>
<dbReference type="GO" id="GO:0009279">
    <property type="term" value="C:cell outer membrane"/>
    <property type="evidence" value="ECO:0007669"/>
    <property type="project" value="UniProtKB-SubCell"/>
</dbReference>
<feature type="domain" description="SusD-like N-terminal" evidence="7">
    <location>
        <begin position="22"/>
        <end position="253"/>
    </location>
</feature>
<keyword evidence="5" id="KW-0998">Cell outer membrane</keyword>
<protein>
    <recommendedName>
        <fullName evidence="10">RagB/SusD family nutrient uptake outer membrane protein</fullName>
    </recommendedName>
</protein>
<keyword evidence="4" id="KW-0472">Membrane</keyword>
<dbReference type="Proteomes" id="UP000598271">
    <property type="component" value="Unassembled WGS sequence"/>
</dbReference>
<evidence type="ECO:0000313" key="8">
    <source>
        <dbReference type="EMBL" id="GHB86642.1"/>
    </source>
</evidence>
<comment type="subcellular location">
    <subcellularLocation>
        <location evidence="1">Cell outer membrane</location>
    </subcellularLocation>
</comment>
<keyword evidence="3" id="KW-0732">Signal</keyword>
<evidence type="ECO:0000256" key="5">
    <source>
        <dbReference type="ARBA" id="ARBA00023237"/>
    </source>
</evidence>
<evidence type="ECO:0000313" key="9">
    <source>
        <dbReference type="Proteomes" id="UP000598271"/>
    </source>
</evidence>
<comment type="similarity">
    <text evidence="2">Belongs to the SusD family.</text>
</comment>
<reference evidence="8 9" key="1">
    <citation type="journal article" date="2014" name="Int. J. Syst. Evol. Microbiol.">
        <title>Complete genome sequence of Corynebacterium casei LMG S-19264T (=DSM 44701T), isolated from a smear-ripened cheese.</title>
        <authorList>
            <consortium name="US DOE Joint Genome Institute (JGI-PGF)"/>
            <person name="Walter F."/>
            <person name="Albersmeier A."/>
            <person name="Kalinowski J."/>
            <person name="Ruckert C."/>
        </authorList>
    </citation>
    <scope>NUCLEOTIDE SEQUENCE [LARGE SCALE GENOMIC DNA]</scope>
    <source>
        <strain evidence="8 9">KCTC 12866</strain>
    </source>
</reference>
<name>A0A8J3DDP1_9BACT</name>
<dbReference type="AlphaFoldDB" id="A0A8J3DDP1"/>
<sequence length="545" mass="61111">MKKIASVISLLVLGWAGVSCNDYLDEVSSKTLISASNVNSVEELDILMVGAYSGFGREIAFGGNALVMGETFADLVTVNNVNYRNSPSRSSLVYQWRQREQDYGYQAEFMQWSTFGINNANNVIELLRANQVKTPNETDPRRDIAQQRARLEGDARFVRSLCIFEQLRIIAYPWGYTPDNSHPGPISRFSSVSDFGDLTYPRLSVKAAYDSILVDLHMAEKMLPDHYDPAIHLPEYEPRANKWAALALMARVYWQQDNVDSCLAVTNRLLGPNGTRFPLVPGERMLQDLWQRTGIMPGVNSAANRDEIIFELVNVAGRNARTTNGAPLRRSYVLQVPYNATQLKDVYNLTSGPDIRLSQRFKQLADFNRSKDLRYKTLIDTTQATTTSTSWDSPNRLWFPKKWGSQGTARTPVQGVNSNVVIYRSAEFMLIRAEMNARKGNTAAALADLNRVRTRAGLVALTSAPADLLDEIQTEFVRETFAEGTRVHNLKRQKKSVDPGDRSLSPEGVDCAISGCMPLPWNSPTLVFLIPQNFLDRNPLAVQNE</sequence>
<evidence type="ECO:0000256" key="1">
    <source>
        <dbReference type="ARBA" id="ARBA00004442"/>
    </source>
</evidence>
<dbReference type="EMBL" id="BMXF01000007">
    <property type="protein sequence ID" value="GHB86642.1"/>
    <property type="molecule type" value="Genomic_DNA"/>
</dbReference>